<dbReference type="NCBIfam" id="NF003545">
    <property type="entry name" value="PRK05205.1-1"/>
    <property type="match status" value="1"/>
</dbReference>
<dbReference type="InterPro" id="IPR005227">
    <property type="entry name" value="YqgF"/>
</dbReference>
<evidence type="ECO:0000256" key="4">
    <source>
        <dbReference type="ARBA" id="ARBA00022801"/>
    </source>
</evidence>
<dbReference type="GO" id="GO:0004518">
    <property type="term" value="F:nuclease activity"/>
    <property type="evidence" value="ECO:0007669"/>
    <property type="project" value="UniProtKB-KW"/>
</dbReference>
<dbReference type="InterPro" id="IPR012337">
    <property type="entry name" value="RNaseH-like_sf"/>
</dbReference>
<accession>A0A9P6UX02</accession>
<keyword evidence="7" id="KW-1185">Reference proteome</keyword>
<keyword evidence="1" id="KW-0963">Cytoplasm</keyword>
<protein>
    <recommendedName>
        <fullName evidence="5">YqgF/RNase H-like domain-containing protein</fullName>
    </recommendedName>
</protein>
<evidence type="ECO:0000256" key="2">
    <source>
        <dbReference type="ARBA" id="ARBA00022517"/>
    </source>
</evidence>
<dbReference type="InterPro" id="IPR000836">
    <property type="entry name" value="PRTase_dom"/>
</dbReference>
<evidence type="ECO:0000259" key="5">
    <source>
        <dbReference type="SMART" id="SM00732"/>
    </source>
</evidence>
<reference evidence="6" key="1">
    <citation type="journal article" date="2020" name="Fungal Divers.">
        <title>Resolving the Mortierellaceae phylogeny through synthesis of multi-gene phylogenetics and phylogenomics.</title>
        <authorList>
            <person name="Vandepol N."/>
            <person name="Liber J."/>
            <person name="Desiro A."/>
            <person name="Na H."/>
            <person name="Kennedy M."/>
            <person name="Barry K."/>
            <person name="Grigoriev I.V."/>
            <person name="Miller A.N."/>
            <person name="O'Donnell K."/>
            <person name="Stajich J.E."/>
            <person name="Bonito G."/>
        </authorList>
    </citation>
    <scope>NUCLEOTIDE SEQUENCE</scope>
    <source>
        <strain evidence="6">NVP60</strain>
    </source>
</reference>
<dbReference type="Pfam" id="PF00156">
    <property type="entry name" value="Pribosyltran"/>
    <property type="match status" value="1"/>
</dbReference>
<dbReference type="AlphaFoldDB" id="A0A9P6UX02"/>
<dbReference type="SUPFAM" id="SSF53098">
    <property type="entry name" value="Ribonuclease H-like"/>
    <property type="match status" value="1"/>
</dbReference>
<dbReference type="NCBIfam" id="TIGR00250">
    <property type="entry name" value="RNAse_H_YqgF"/>
    <property type="match status" value="1"/>
</dbReference>
<dbReference type="SMART" id="SM00732">
    <property type="entry name" value="YqgFc"/>
    <property type="match status" value="1"/>
</dbReference>
<dbReference type="SUPFAM" id="SSF53271">
    <property type="entry name" value="PRTase-like"/>
    <property type="match status" value="1"/>
</dbReference>
<dbReference type="PANTHER" id="PTHR11608">
    <property type="entry name" value="BIFUNCTIONAL PROTEIN PYRR"/>
    <property type="match status" value="1"/>
</dbReference>
<dbReference type="InterPro" id="IPR037027">
    <property type="entry name" value="YqgF/RNaseH-like_dom_sf"/>
</dbReference>
<gene>
    <name evidence="6" type="ORF">BGZ97_006757</name>
</gene>
<dbReference type="HAMAP" id="MF_00651">
    <property type="entry name" value="Nuclease_YqgF"/>
    <property type="match status" value="1"/>
</dbReference>
<dbReference type="CDD" id="cd16964">
    <property type="entry name" value="YqgF"/>
    <property type="match status" value="1"/>
</dbReference>
<dbReference type="Proteomes" id="UP000823405">
    <property type="component" value="Unassembled WGS sequence"/>
</dbReference>
<comment type="caution">
    <text evidence="6">The sequence shown here is derived from an EMBL/GenBank/DDBJ whole genome shotgun (WGS) entry which is preliminary data.</text>
</comment>
<keyword evidence="2" id="KW-0690">Ribosome biogenesis</keyword>
<keyword evidence="4" id="KW-0378">Hydrolase</keyword>
<proteinExistence type="inferred from homology"/>
<evidence type="ECO:0000256" key="1">
    <source>
        <dbReference type="ARBA" id="ARBA00022490"/>
    </source>
</evidence>
<evidence type="ECO:0000256" key="3">
    <source>
        <dbReference type="ARBA" id="ARBA00022722"/>
    </source>
</evidence>
<dbReference type="Pfam" id="PF03652">
    <property type="entry name" value="RuvX"/>
    <property type="match status" value="1"/>
</dbReference>
<keyword evidence="3" id="KW-0540">Nuclease</keyword>
<dbReference type="GO" id="GO:0006364">
    <property type="term" value="P:rRNA processing"/>
    <property type="evidence" value="ECO:0007669"/>
    <property type="project" value="InterPro"/>
</dbReference>
<dbReference type="CDD" id="cd06223">
    <property type="entry name" value="PRTases_typeI"/>
    <property type="match status" value="1"/>
</dbReference>
<dbReference type="GO" id="GO:0016787">
    <property type="term" value="F:hydrolase activity"/>
    <property type="evidence" value="ECO:0007669"/>
    <property type="project" value="UniProtKB-KW"/>
</dbReference>
<dbReference type="InterPro" id="IPR050137">
    <property type="entry name" value="PyrR_bifunctional"/>
</dbReference>
<dbReference type="EMBL" id="JAAAIN010000003">
    <property type="protein sequence ID" value="KAG0323395.1"/>
    <property type="molecule type" value="Genomic_DNA"/>
</dbReference>
<organism evidence="6 7">
    <name type="scientific">Linnemannia gamsii</name>
    <dbReference type="NCBI Taxonomy" id="64522"/>
    <lineage>
        <taxon>Eukaryota</taxon>
        <taxon>Fungi</taxon>
        <taxon>Fungi incertae sedis</taxon>
        <taxon>Mucoromycota</taxon>
        <taxon>Mortierellomycotina</taxon>
        <taxon>Mortierellomycetes</taxon>
        <taxon>Mortierellales</taxon>
        <taxon>Mortierellaceae</taxon>
        <taxon>Linnemannia</taxon>
    </lineage>
</organism>
<dbReference type="Gene3D" id="3.30.420.140">
    <property type="entry name" value="YqgF/RNase H-like domain"/>
    <property type="match status" value="1"/>
</dbReference>
<evidence type="ECO:0000313" key="7">
    <source>
        <dbReference type="Proteomes" id="UP000823405"/>
    </source>
</evidence>
<sequence>MSHMATLLAFDYGEKRIGVAVGNLLLRQAQALTVIMNLNREHRFKAIGALLQEWQPQQLVVGLPMYPDGAAHQMTQWAKRFGQQLHGRFGLPVSWVDERYSSVAAATALGGDLTQLDAEAARIILQQFFDEYSLYCVLRDQIHTTYGDSLYQPDGVALVGIWSGGAWLAERLARDLKLAEFGVVSVVLHRDDYAEKGLHGQARPTSLPFQVEGRRIVLLDDVLYTGRTIRAALNELYDFGRPAAVDLAVLVDRGGRELPIAARFVGAAADLPADRTLVLGRHESGLFEFHSETRTD</sequence>
<dbReference type="Gene3D" id="3.40.50.2020">
    <property type="match status" value="1"/>
</dbReference>
<name>A0A9P6UX02_9FUNG</name>
<dbReference type="PANTHER" id="PTHR11608:SF0">
    <property type="entry name" value="BIFUNCTIONAL PROTEIN PYRR"/>
    <property type="match status" value="1"/>
</dbReference>
<feature type="domain" description="YqgF/RNase H-like" evidence="5">
    <location>
        <begin position="5"/>
        <end position="105"/>
    </location>
</feature>
<dbReference type="InterPro" id="IPR029057">
    <property type="entry name" value="PRTase-like"/>
</dbReference>
<dbReference type="OrthoDB" id="10053200at2759"/>
<dbReference type="InterPro" id="IPR006641">
    <property type="entry name" value="YqgF/RNaseH-like_dom"/>
</dbReference>
<evidence type="ECO:0000313" key="6">
    <source>
        <dbReference type="EMBL" id="KAG0323395.1"/>
    </source>
</evidence>